<dbReference type="GeneID" id="27310063"/>
<keyword evidence="8 11" id="KW-0472">Membrane</keyword>
<feature type="transmembrane region" description="Helical" evidence="11">
    <location>
        <begin position="44"/>
        <end position="68"/>
    </location>
</feature>
<dbReference type="SMART" id="SM00679">
    <property type="entry name" value="CTNS"/>
    <property type="match status" value="2"/>
</dbReference>
<evidence type="ECO:0000313" key="13">
    <source>
        <dbReference type="Proteomes" id="UP000053259"/>
    </source>
</evidence>
<sequence>MYPPAQSINLDIDALSGICGSISIACWIVVFSPQIIENFRRSSAEGLSVVFIITWLIGDIFNILGAVLQGVLPTMIILAVYYTLADLVLLGQCFYYKGFTLSDDISAPASNGRANETAPLLRNGDERPESSATQNLLTDSGRRLSGSSFRERLMSLDGTHFSPTTPLHPDAGAQDPPKEPVAQTTPQRIFFNGVIVLLVCLSGVLGWWLSNRTTTSRREGGPDLPDKPEVISFNTLGQVFGYVCAVLYLGSRVPQLLLNYRRKSTEGISMLFFLFACVGNLTYVLSIFAYSPQAACEEPRACKPGEAARMYGKYIAVNLSWILGSFGTLLMDAGVFVQYFLYQVDDESDIDAFEEALVVDASEAEVRRERRRRRSVTFVD</sequence>
<dbReference type="FunFam" id="1.20.1280.290:FF:000011">
    <property type="entry name" value="PQ loop repeat protein"/>
    <property type="match status" value="1"/>
</dbReference>
<feature type="transmembrane region" description="Helical" evidence="11">
    <location>
        <begin position="271"/>
        <end position="290"/>
    </location>
</feature>
<evidence type="ECO:0000256" key="2">
    <source>
        <dbReference type="ARBA" id="ARBA00004127"/>
    </source>
</evidence>
<dbReference type="HOGENOM" id="CLU_019699_1_1_1"/>
<dbReference type="PANTHER" id="PTHR16201:SF35">
    <property type="entry name" value="VACUOLAR AMINO ACID TRANSPORTER YPQ1-RELATED"/>
    <property type="match status" value="1"/>
</dbReference>
<keyword evidence="6" id="KW-0677">Repeat</keyword>
<evidence type="ECO:0000256" key="4">
    <source>
        <dbReference type="ARBA" id="ARBA00022554"/>
    </source>
</evidence>
<dbReference type="EMBL" id="KN847533">
    <property type="protein sequence ID" value="KIW07233.1"/>
    <property type="molecule type" value="Genomic_DNA"/>
</dbReference>
<accession>A0A0D2AK58</accession>
<evidence type="ECO:0000256" key="10">
    <source>
        <dbReference type="SAM" id="MobiDB-lite"/>
    </source>
</evidence>
<dbReference type="GO" id="GO:0034488">
    <property type="term" value="P:basic amino acid transmembrane export from vacuole"/>
    <property type="evidence" value="ECO:0007669"/>
    <property type="project" value="UniProtKB-ARBA"/>
</dbReference>
<comment type="similarity">
    <text evidence="9">Belongs to the laat-1 family.</text>
</comment>
<feature type="transmembrane region" description="Helical" evidence="11">
    <location>
        <begin position="230"/>
        <end position="250"/>
    </location>
</feature>
<evidence type="ECO:0000313" key="12">
    <source>
        <dbReference type="EMBL" id="KIW07233.1"/>
    </source>
</evidence>
<dbReference type="FunCoup" id="A0A0D2AK58">
    <property type="interactions" value="343"/>
</dbReference>
<dbReference type="GO" id="GO:0098588">
    <property type="term" value="C:bounding membrane of organelle"/>
    <property type="evidence" value="ECO:0007669"/>
    <property type="project" value="UniProtKB-ARBA"/>
</dbReference>
<evidence type="ECO:0008006" key="14">
    <source>
        <dbReference type="Google" id="ProtNLM"/>
    </source>
</evidence>
<feature type="transmembrane region" description="Helical" evidence="11">
    <location>
        <begin position="319"/>
        <end position="342"/>
    </location>
</feature>
<evidence type="ECO:0000256" key="11">
    <source>
        <dbReference type="SAM" id="Phobius"/>
    </source>
</evidence>
<proteinExistence type="inferred from homology"/>
<dbReference type="AlphaFoldDB" id="A0A0D2AK58"/>
<dbReference type="PANTHER" id="PTHR16201">
    <property type="entry name" value="SEVEN TRANSMEMBRANE PROTEIN 1-RELATED"/>
    <property type="match status" value="1"/>
</dbReference>
<keyword evidence="13" id="KW-1185">Reference proteome</keyword>
<dbReference type="InParanoid" id="A0A0D2AK58"/>
<reference evidence="12 13" key="1">
    <citation type="submission" date="2015-01" db="EMBL/GenBank/DDBJ databases">
        <title>The Genome Sequence of Ochroconis gallopava CBS43764.</title>
        <authorList>
            <consortium name="The Broad Institute Genomics Platform"/>
            <person name="Cuomo C."/>
            <person name="de Hoog S."/>
            <person name="Gorbushina A."/>
            <person name="Stielow B."/>
            <person name="Teixiera M."/>
            <person name="Abouelleil A."/>
            <person name="Chapman S.B."/>
            <person name="Priest M."/>
            <person name="Young S.K."/>
            <person name="Wortman J."/>
            <person name="Nusbaum C."/>
            <person name="Birren B."/>
        </authorList>
    </citation>
    <scope>NUCLEOTIDE SEQUENCE [LARGE SCALE GENOMIC DNA]</scope>
    <source>
        <strain evidence="12 13">CBS 43764</strain>
    </source>
</reference>
<dbReference type="Gene3D" id="1.20.1280.290">
    <property type="match status" value="2"/>
</dbReference>
<dbReference type="GO" id="GO:0012505">
    <property type="term" value="C:endomembrane system"/>
    <property type="evidence" value="ECO:0007669"/>
    <property type="project" value="UniProtKB-SubCell"/>
</dbReference>
<keyword evidence="3" id="KW-0813">Transport</keyword>
<dbReference type="Proteomes" id="UP000053259">
    <property type="component" value="Unassembled WGS sequence"/>
</dbReference>
<evidence type="ECO:0000256" key="5">
    <source>
        <dbReference type="ARBA" id="ARBA00022692"/>
    </source>
</evidence>
<dbReference type="GO" id="GO:0015179">
    <property type="term" value="F:L-amino acid transmembrane transporter activity"/>
    <property type="evidence" value="ECO:0007669"/>
    <property type="project" value="UniProtKB-ARBA"/>
</dbReference>
<gene>
    <name evidence="12" type="ORF">PV09_02090</name>
</gene>
<dbReference type="GO" id="GO:0015101">
    <property type="term" value="F:organic cation transmembrane transporter activity"/>
    <property type="evidence" value="ECO:0007669"/>
    <property type="project" value="UniProtKB-ARBA"/>
</dbReference>
<feature type="transmembrane region" description="Helical" evidence="11">
    <location>
        <begin position="12"/>
        <end position="32"/>
    </location>
</feature>
<organism evidence="12 13">
    <name type="scientific">Verruconis gallopava</name>
    <dbReference type="NCBI Taxonomy" id="253628"/>
    <lineage>
        <taxon>Eukaryota</taxon>
        <taxon>Fungi</taxon>
        <taxon>Dikarya</taxon>
        <taxon>Ascomycota</taxon>
        <taxon>Pezizomycotina</taxon>
        <taxon>Dothideomycetes</taxon>
        <taxon>Pleosporomycetidae</taxon>
        <taxon>Venturiales</taxon>
        <taxon>Sympoventuriaceae</taxon>
        <taxon>Verruconis</taxon>
    </lineage>
</organism>
<dbReference type="GO" id="GO:0034490">
    <property type="term" value="P:basic amino acid transmembrane import into vacuole"/>
    <property type="evidence" value="ECO:0007669"/>
    <property type="project" value="UniProtKB-ARBA"/>
</dbReference>
<feature type="transmembrane region" description="Helical" evidence="11">
    <location>
        <begin position="189"/>
        <end position="210"/>
    </location>
</feature>
<dbReference type="VEuPathDB" id="FungiDB:PV09_02090"/>
<dbReference type="GO" id="GO:0015174">
    <property type="term" value="F:basic amino acid transmembrane transporter activity"/>
    <property type="evidence" value="ECO:0007669"/>
    <property type="project" value="UniProtKB-ARBA"/>
</dbReference>
<dbReference type="GO" id="GO:0005773">
    <property type="term" value="C:vacuole"/>
    <property type="evidence" value="ECO:0007669"/>
    <property type="project" value="UniProtKB-SubCell"/>
</dbReference>
<dbReference type="OrthoDB" id="8048523at2759"/>
<evidence type="ECO:0000256" key="9">
    <source>
        <dbReference type="ARBA" id="ARBA00038039"/>
    </source>
</evidence>
<dbReference type="RefSeq" id="XP_016217102.1">
    <property type="nucleotide sequence ID" value="XM_016355086.1"/>
</dbReference>
<comment type="subcellular location">
    <subcellularLocation>
        <location evidence="2">Endomembrane system</location>
        <topology evidence="2">Multi-pass membrane protein</topology>
    </subcellularLocation>
    <subcellularLocation>
        <location evidence="1">Vacuole</location>
    </subcellularLocation>
</comment>
<feature type="region of interest" description="Disordered" evidence="10">
    <location>
        <begin position="109"/>
        <end position="143"/>
    </location>
</feature>
<evidence type="ECO:0000256" key="1">
    <source>
        <dbReference type="ARBA" id="ARBA00004116"/>
    </source>
</evidence>
<feature type="transmembrane region" description="Helical" evidence="11">
    <location>
        <begin position="74"/>
        <end position="96"/>
    </location>
</feature>
<evidence type="ECO:0000256" key="8">
    <source>
        <dbReference type="ARBA" id="ARBA00023136"/>
    </source>
</evidence>
<evidence type="ECO:0000256" key="6">
    <source>
        <dbReference type="ARBA" id="ARBA00022737"/>
    </source>
</evidence>
<evidence type="ECO:0000256" key="7">
    <source>
        <dbReference type="ARBA" id="ARBA00022989"/>
    </source>
</evidence>
<dbReference type="InterPro" id="IPR006603">
    <property type="entry name" value="PQ-loop_rpt"/>
</dbReference>
<dbReference type="InterPro" id="IPR051415">
    <property type="entry name" value="LAAT-1"/>
</dbReference>
<keyword evidence="4" id="KW-0926">Vacuole</keyword>
<evidence type="ECO:0000256" key="3">
    <source>
        <dbReference type="ARBA" id="ARBA00022448"/>
    </source>
</evidence>
<keyword evidence="5 11" id="KW-0812">Transmembrane</keyword>
<name>A0A0D2AK58_9PEZI</name>
<dbReference type="Pfam" id="PF04193">
    <property type="entry name" value="PQ-loop"/>
    <property type="match status" value="2"/>
</dbReference>
<protein>
    <recommendedName>
        <fullName evidence="14">PQ-loop-domain-containing protein</fullName>
    </recommendedName>
</protein>
<keyword evidence="7 11" id="KW-1133">Transmembrane helix</keyword>